<keyword evidence="4 6" id="KW-1133">Transmembrane helix</keyword>
<feature type="transmembrane region" description="Helical" evidence="6">
    <location>
        <begin position="147"/>
        <end position="165"/>
    </location>
</feature>
<reference evidence="8" key="1">
    <citation type="submission" date="2022-11" db="EMBL/GenBank/DDBJ databases">
        <authorList>
            <person name="Kikuchi T."/>
        </authorList>
    </citation>
    <scope>NUCLEOTIDE SEQUENCE</scope>
    <source>
        <strain evidence="8">PS1010</strain>
    </source>
</reference>
<keyword evidence="3 6" id="KW-0812">Transmembrane</keyword>
<dbReference type="Gene3D" id="1.20.1540.10">
    <property type="entry name" value="Rhomboid-like"/>
    <property type="match status" value="1"/>
</dbReference>
<feature type="transmembrane region" description="Helical" evidence="6">
    <location>
        <begin position="264"/>
        <end position="283"/>
    </location>
</feature>
<evidence type="ECO:0000259" key="7">
    <source>
        <dbReference type="Pfam" id="PF01694"/>
    </source>
</evidence>
<dbReference type="PANTHER" id="PTHR45840:SF2">
    <property type="entry name" value="PROTEIN RHOMBOID-RELATED"/>
    <property type="match status" value="1"/>
</dbReference>
<dbReference type="EMBL" id="CANHGI010000006">
    <property type="protein sequence ID" value="CAI5454954.1"/>
    <property type="molecule type" value="Genomic_DNA"/>
</dbReference>
<dbReference type="Pfam" id="PF01694">
    <property type="entry name" value="Rhomboid"/>
    <property type="match status" value="1"/>
</dbReference>
<comment type="subcellular location">
    <subcellularLocation>
        <location evidence="1">Membrane</location>
        <topology evidence="1">Multi-pass membrane protein</topology>
    </subcellularLocation>
</comment>
<organism evidence="8 9">
    <name type="scientific">Caenorhabditis angaria</name>
    <dbReference type="NCBI Taxonomy" id="860376"/>
    <lineage>
        <taxon>Eukaryota</taxon>
        <taxon>Metazoa</taxon>
        <taxon>Ecdysozoa</taxon>
        <taxon>Nematoda</taxon>
        <taxon>Chromadorea</taxon>
        <taxon>Rhabditida</taxon>
        <taxon>Rhabditina</taxon>
        <taxon>Rhabditomorpha</taxon>
        <taxon>Rhabditoidea</taxon>
        <taxon>Rhabditidae</taxon>
        <taxon>Peloderinae</taxon>
        <taxon>Caenorhabditis</taxon>
    </lineage>
</organism>
<dbReference type="AlphaFoldDB" id="A0A9P1IYY2"/>
<evidence type="ECO:0000256" key="2">
    <source>
        <dbReference type="ARBA" id="ARBA00009045"/>
    </source>
</evidence>
<name>A0A9P1IYY2_9PELO</name>
<comment type="caution">
    <text evidence="8">The sequence shown here is derived from an EMBL/GenBank/DDBJ whole genome shotgun (WGS) entry which is preliminary data.</text>
</comment>
<dbReference type="PANTHER" id="PTHR45840">
    <property type="entry name" value="RHOMBOID-RELATED PROTEIN"/>
    <property type="match status" value="1"/>
</dbReference>
<gene>
    <name evidence="8" type="ORF">CAMP_LOCUS17591</name>
</gene>
<evidence type="ECO:0000256" key="5">
    <source>
        <dbReference type="ARBA" id="ARBA00023136"/>
    </source>
</evidence>
<dbReference type="InterPro" id="IPR051739">
    <property type="entry name" value="Rhomboid_IM_Serine_Proteases"/>
</dbReference>
<feature type="domain" description="Peptidase S54 rhomboid" evidence="7">
    <location>
        <begin position="106"/>
        <end position="250"/>
    </location>
</feature>
<protein>
    <recommendedName>
        <fullName evidence="7">Peptidase S54 rhomboid domain-containing protein</fullName>
    </recommendedName>
</protein>
<accession>A0A9P1IYY2</accession>
<dbReference type="GO" id="GO:0004252">
    <property type="term" value="F:serine-type endopeptidase activity"/>
    <property type="evidence" value="ECO:0007669"/>
    <property type="project" value="InterPro"/>
</dbReference>
<feature type="transmembrane region" description="Helical" evidence="6">
    <location>
        <begin position="55"/>
        <end position="73"/>
    </location>
</feature>
<evidence type="ECO:0000313" key="9">
    <source>
        <dbReference type="Proteomes" id="UP001152747"/>
    </source>
</evidence>
<dbReference type="OrthoDB" id="418595at2759"/>
<dbReference type="SUPFAM" id="SSF144091">
    <property type="entry name" value="Rhomboid-like"/>
    <property type="match status" value="1"/>
</dbReference>
<dbReference type="InterPro" id="IPR035952">
    <property type="entry name" value="Rhomboid-like_sf"/>
</dbReference>
<evidence type="ECO:0000256" key="3">
    <source>
        <dbReference type="ARBA" id="ARBA00022692"/>
    </source>
</evidence>
<dbReference type="GO" id="GO:0016020">
    <property type="term" value="C:membrane"/>
    <property type="evidence" value="ECO:0007669"/>
    <property type="project" value="UniProtKB-SubCell"/>
</dbReference>
<comment type="similarity">
    <text evidence="2">Belongs to the peptidase S54 family.</text>
</comment>
<keyword evidence="5 6" id="KW-0472">Membrane</keyword>
<feature type="transmembrane region" description="Helical" evidence="6">
    <location>
        <begin position="235"/>
        <end position="252"/>
    </location>
</feature>
<evidence type="ECO:0000313" key="8">
    <source>
        <dbReference type="EMBL" id="CAI5454954.1"/>
    </source>
</evidence>
<evidence type="ECO:0000256" key="6">
    <source>
        <dbReference type="SAM" id="Phobius"/>
    </source>
</evidence>
<dbReference type="InterPro" id="IPR022764">
    <property type="entry name" value="Peptidase_S54_rhomboid_dom"/>
</dbReference>
<sequence>MSLKQEEEAEVFIVQNETSRLKSVLKNIASLVTNKEQKEKSDHNIDKKLLRPPPIFMTLITSFQISIFIFYLIRYEYKLTEDKDELKTFTGGCVTSFLTYHPKFRFQLWRHITASFLHSGNYHLFKNMMAQVLIGIPQEIAYRIHKIAPLYFGGVGFSIIMMNAIQPNSLFGCGASGGDYALIFAQISNLMLNWREIPRRKTQAALIFLHIFSDFGEDIYLFLKYGKTKYAHGVHFNSAIFGLIYGFFILHYKETTRLKRYVRTIILASYFLFVIIAIVKYFTPKEYFHL</sequence>
<dbReference type="Proteomes" id="UP001152747">
    <property type="component" value="Unassembled WGS sequence"/>
</dbReference>
<keyword evidence="9" id="KW-1185">Reference proteome</keyword>
<proteinExistence type="inferred from homology"/>
<evidence type="ECO:0000256" key="1">
    <source>
        <dbReference type="ARBA" id="ARBA00004141"/>
    </source>
</evidence>
<evidence type="ECO:0000256" key="4">
    <source>
        <dbReference type="ARBA" id="ARBA00022989"/>
    </source>
</evidence>